<keyword evidence="1" id="KW-0812">Transmembrane</keyword>
<evidence type="ECO:0000256" key="1">
    <source>
        <dbReference type="SAM" id="Phobius"/>
    </source>
</evidence>
<keyword evidence="3" id="KW-1185">Reference proteome</keyword>
<name>A0A0U1KWB2_9FIRM</name>
<keyword evidence="1" id="KW-1133">Transmembrane helix</keyword>
<accession>A0A0U1KWB2</accession>
<protein>
    <submittedName>
        <fullName evidence="2">Uncharacterized protein</fullName>
    </submittedName>
</protein>
<dbReference type="EMBL" id="CTRP01000005">
    <property type="protein sequence ID" value="CQR71575.1"/>
    <property type="molecule type" value="Genomic_DNA"/>
</dbReference>
<dbReference type="Proteomes" id="UP000049855">
    <property type="component" value="Unassembled WGS sequence"/>
</dbReference>
<organism evidence="2 3">
    <name type="scientific">Sporomusa ovata</name>
    <dbReference type="NCBI Taxonomy" id="2378"/>
    <lineage>
        <taxon>Bacteria</taxon>
        <taxon>Bacillati</taxon>
        <taxon>Bacillota</taxon>
        <taxon>Negativicutes</taxon>
        <taxon>Selenomonadales</taxon>
        <taxon>Sporomusaceae</taxon>
        <taxon>Sporomusa</taxon>
    </lineage>
</organism>
<evidence type="ECO:0000313" key="3">
    <source>
        <dbReference type="Proteomes" id="UP000049855"/>
    </source>
</evidence>
<keyword evidence="1" id="KW-0472">Membrane</keyword>
<proteinExistence type="predicted"/>
<evidence type="ECO:0000313" key="2">
    <source>
        <dbReference type="EMBL" id="CQR71575.1"/>
    </source>
</evidence>
<feature type="transmembrane region" description="Helical" evidence="1">
    <location>
        <begin position="6"/>
        <end position="24"/>
    </location>
</feature>
<gene>
    <name evidence="2" type="ORF">SpAn4DRAFT_3441</name>
</gene>
<sequence length="46" mass="5273">MYPFHVLEVAVVVSIIVYFSRFYASMQNKKSAAKFISSISLFVIQL</sequence>
<reference evidence="3" key="1">
    <citation type="submission" date="2015-03" db="EMBL/GenBank/DDBJ databases">
        <authorList>
            <person name="Nijsse Bart"/>
        </authorList>
    </citation>
    <scope>NUCLEOTIDE SEQUENCE [LARGE SCALE GENOMIC DNA]</scope>
</reference>
<dbReference type="AlphaFoldDB" id="A0A0U1KWB2"/>